<evidence type="ECO:0000256" key="24">
    <source>
        <dbReference type="SAM" id="SignalP"/>
    </source>
</evidence>
<evidence type="ECO:0000256" key="20">
    <source>
        <dbReference type="ARBA" id="ARBA00047899"/>
    </source>
</evidence>
<evidence type="ECO:0000256" key="2">
    <source>
        <dbReference type="ARBA" id="ARBA00004479"/>
    </source>
</evidence>
<keyword evidence="5" id="KW-1003">Cell membrane</keyword>
<evidence type="ECO:0000259" key="25">
    <source>
        <dbReference type="PROSITE" id="PS50011"/>
    </source>
</evidence>
<reference evidence="26" key="2">
    <citation type="submission" date="2018-03" db="EMBL/GenBank/DDBJ databases">
        <title>The Triticum urartu genome reveals the dynamic nature of wheat genome evolution.</title>
        <authorList>
            <person name="Ling H."/>
            <person name="Ma B."/>
            <person name="Shi X."/>
            <person name="Liu H."/>
            <person name="Dong L."/>
            <person name="Sun H."/>
            <person name="Cao Y."/>
            <person name="Gao Q."/>
            <person name="Zheng S."/>
            <person name="Li Y."/>
            <person name="Yu Y."/>
            <person name="Du H."/>
            <person name="Qi M."/>
            <person name="Li Y."/>
            <person name="Yu H."/>
            <person name="Cui Y."/>
            <person name="Wang N."/>
            <person name="Chen C."/>
            <person name="Wu H."/>
            <person name="Zhao Y."/>
            <person name="Zhang J."/>
            <person name="Li Y."/>
            <person name="Zhou W."/>
            <person name="Zhang B."/>
            <person name="Hu W."/>
            <person name="Eijk M."/>
            <person name="Tang J."/>
            <person name="Witsenboer H."/>
            <person name="Zhao S."/>
            <person name="Li Z."/>
            <person name="Zhang A."/>
            <person name="Wang D."/>
            <person name="Liang C."/>
        </authorList>
    </citation>
    <scope>NUCLEOTIDE SEQUENCE [LARGE SCALE GENOMIC DNA]</scope>
    <source>
        <strain evidence="26">cv. G1812</strain>
    </source>
</reference>
<keyword evidence="9" id="KW-0808">Transferase</keyword>
<dbReference type="Pfam" id="PF23598">
    <property type="entry name" value="LRR_14"/>
    <property type="match status" value="1"/>
</dbReference>
<dbReference type="InterPro" id="IPR051809">
    <property type="entry name" value="Plant_receptor-like_S/T_kinase"/>
</dbReference>
<dbReference type="InterPro" id="IPR032675">
    <property type="entry name" value="LRR_dom_sf"/>
</dbReference>
<dbReference type="Pfam" id="PF08263">
    <property type="entry name" value="LRRNT_2"/>
    <property type="match status" value="1"/>
</dbReference>
<dbReference type="InterPro" id="IPR008271">
    <property type="entry name" value="Ser/Thr_kinase_AS"/>
</dbReference>
<evidence type="ECO:0000256" key="7">
    <source>
        <dbReference type="ARBA" id="ARBA00022553"/>
    </source>
</evidence>
<accession>A0A8R7U3F1</accession>
<feature type="signal peptide" evidence="24">
    <location>
        <begin position="1"/>
        <end position="32"/>
    </location>
</feature>
<dbReference type="Pfam" id="PF00069">
    <property type="entry name" value="Pkinase"/>
    <property type="match status" value="1"/>
</dbReference>
<keyword evidence="19" id="KW-0325">Glycoprotein</keyword>
<keyword evidence="7" id="KW-0597">Phosphoprotein</keyword>
<evidence type="ECO:0000256" key="1">
    <source>
        <dbReference type="ARBA" id="ARBA00004162"/>
    </source>
</evidence>
<keyword evidence="14" id="KW-0418">Kinase</keyword>
<evidence type="ECO:0000313" key="27">
    <source>
        <dbReference type="Proteomes" id="UP000015106"/>
    </source>
</evidence>
<dbReference type="Gene3D" id="3.30.200.20">
    <property type="entry name" value="Phosphorylase Kinase, domain 1"/>
    <property type="match status" value="1"/>
</dbReference>
<comment type="subcellular location">
    <subcellularLocation>
        <location evidence="1">Cell membrane</location>
        <topology evidence="1">Single-pass membrane protein</topology>
    </subcellularLocation>
    <subcellularLocation>
        <location evidence="2">Membrane</location>
        <topology evidence="2">Single-pass type I membrane protein</topology>
    </subcellularLocation>
</comment>
<keyword evidence="8" id="KW-0433">Leucine-rich repeat</keyword>
<evidence type="ECO:0000256" key="10">
    <source>
        <dbReference type="ARBA" id="ARBA00022692"/>
    </source>
</evidence>
<evidence type="ECO:0000256" key="19">
    <source>
        <dbReference type="ARBA" id="ARBA00023180"/>
    </source>
</evidence>
<dbReference type="SMART" id="SM00220">
    <property type="entry name" value="S_TKc"/>
    <property type="match status" value="1"/>
</dbReference>
<dbReference type="PANTHER" id="PTHR27008:SF497">
    <property type="entry name" value="OS11G0695000 PROTEIN"/>
    <property type="match status" value="1"/>
</dbReference>
<dbReference type="PROSITE" id="PS00108">
    <property type="entry name" value="PROTEIN_KINASE_ST"/>
    <property type="match status" value="1"/>
</dbReference>
<dbReference type="OrthoDB" id="676979at2759"/>
<evidence type="ECO:0000313" key="26">
    <source>
        <dbReference type="EnsemblPlants" id="TuG1812G0400000027.01.T01"/>
    </source>
</evidence>
<dbReference type="Gene3D" id="1.10.510.10">
    <property type="entry name" value="Transferase(Phosphotransferase) domain 1"/>
    <property type="match status" value="1"/>
</dbReference>
<keyword evidence="11 24" id="KW-0732">Signal</keyword>
<evidence type="ECO:0000256" key="11">
    <source>
        <dbReference type="ARBA" id="ARBA00022729"/>
    </source>
</evidence>
<evidence type="ECO:0000256" key="9">
    <source>
        <dbReference type="ARBA" id="ARBA00022679"/>
    </source>
</evidence>
<dbReference type="GO" id="GO:0004674">
    <property type="term" value="F:protein serine/threonine kinase activity"/>
    <property type="evidence" value="ECO:0007669"/>
    <property type="project" value="UniProtKB-KW"/>
</dbReference>
<evidence type="ECO:0000256" key="6">
    <source>
        <dbReference type="ARBA" id="ARBA00022527"/>
    </source>
</evidence>
<dbReference type="Gene3D" id="3.80.10.10">
    <property type="entry name" value="Ribonuclease Inhibitor"/>
    <property type="match status" value="3"/>
</dbReference>
<evidence type="ECO:0000256" key="4">
    <source>
        <dbReference type="ARBA" id="ARBA00012513"/>
    </source>
</evidence>
<evidence type="ECO:0000256" key="12">
    <source>
        <dbReference type="ARBA" id="ARBA00022737"/>
    </source>
</evidence>
<dbReference type="InterPro" id="IPR017441">
    <property type="entry name" value="Protein_kinase_ATP_BS"/>
</dbReference>
<dbReference type="GeneID" id="125550102"/>
<reference evidence="26" key="3">
    <citation type="submission" date="2022-06" db="UniProtKB">
        <authorList>
            <consortium name="EnsemblPlants"/>
        </authorList>
    </citation>
    <scope>IDENTIFICATION</scope>
</reference>
<dbReference type="SMART" id="SM00369">
    <property type="entry name" value="LRR_TYP"/>
    <property type="match status" value="9"/>
</dbReference>
<dbReference type="FunFam" id="3.80.10.10:FF:000095">
    <property type="entry name" value="LRR receptor-like serine/threonine-protein kinase GSO1"/>
    <property type="match status" value="2"/>
</dbReference>
<feature type="transmembrane region" description="Helical" evidence="23">
    <location>
        <begin position="757"/>
        <end position="777"/>
    </location>
</feature>
<sequence length="1097" mass="119120">MTTLSSSSSSSSSLISIIVVLLLLVLPPAISASSPTMTNGRAGSDTDLAALLAFKAKVSDPGGVLSGNWTAGTSFCHWVGVSCSRRRQRVTAVELPDVSLYGSLAPHLGNLSFLSVLNLNNTNLTGSIPNEIGRLHRLKFLYLGCNSLSGSIPTSIGNLTRLQVLALYLNHLSGSIPAELQNLHSLGNLNLFGNYLSGSIPSNLFNNTSLLSFLNFGNNSLTGPIPYSIGSLQILEFFSVQANTLTGPVPPAIFNMSKLYFISFALNYNLTGSIPNNQSFSLPVLEEIEIQGNSFTGQIPLGFASCPYLQTLSLGENSFEGVVPTWLAKLTQLSFLFLNDNDLVGTIPVVLGNMTSLSVLELGSCNLTGPIPVEIGQLGQLSVLIIGYNQLTGSIPASLGNLSELAFLELEKNLLVGQVPTTIGNMHSLEHFDISRNRLKGDLNFLSMFTKFRKLRVLAINSNNFTGCSLPDYVGNLSSQLQIFLASEINLVGEIPPTISNLTGLTTIDLSINQLHSVIPQSIMMMENLQWLELDTNNLFGPIPSQITMLKNLEALVLYDNEFTGSIPYYIGNLSRLEHLVLSGNQLSSTIPPSLFHLDSLLQLDLSQNLLNGTLPVDIGYLKQINHIDISTNHLVGSLPDSIGQLQMISFFNISHNSFGNSIPNSFAKLTSLQTLDLSHNHISGTIPKYLANFTILTSLNLSYNNLQGQIPEGGVFSNISLQSLMGNSGLCGASAFGFSRCPRNTTQGKSDHMLKILLPTVIVVTGVVALCIYAMIKKKIKRHQGMTVSAGMVSHQLVSYHDLVRATQNFSESNLLGSGSFGKVFKGQLSNGVVVAIKVLDMQLEQAIRSFDAECGVLRMTRHRNLIKILNTCSNLDFRALVLPYMPNGSLEMLLHYSGGTRNLGFLERLGILLDVSMAMEYLHHEHHQVILHCDLKPSNVLFDKDMTAHVADFGIARLLLGDNSSVIYSSMPGTVGYMAPEYGSIGRASRKSDVFSYGIMLLEVLTGRRPTDAFFVGDLSLRKWVLEAFPREVVNVVDDQLLCGSSSSVSLEGFLAPVFELGLLCSSDSLDERMTMSDIVVRLKKIKVEYTKATT</sequence>
<dbReference type="RefSeq" id="XP_048568970.1">
    <property type="nucleotide sequence ID" value="XM_048713013.1"/>
</dbReference>
<dbReference type="PANTHER" id="PTHR27008">
    <property type="entry name" value="OS04G0122200 PROTEIN"/>
    <property type="match status" value="1"/>
</dbReference>
<dbReference type="InterPro" id="IPR055414">
    <property type="entry name" value="LRR_R13L4/SHOC2-like"/>
</dbReference>
<comment type="catalytic activity">
    <reaction evidence="20">
        <text>L-threonyl-[protein] + ATP = O-phospho-L-threonyl-[protein] + ADP + H(+)</text>
        <dbReference type="Rhea" id="RHEA:46608"/>
        <dbReference type="Rhea" id="RHEA-COMP:11060"/>
        <dbReference type="Rhea" id="RHEA-COMP:11605"/>
        <dbReference type="ChEBI" id="CHEBI:15378"/>
        <dbReference type="ChEBI" id="CHEBI:30013"/>
        <dbReference type="ChEBI" id="CHEBI:30616"/>
        <dbReference type="ChEBI" id="CHEBI:61977"/>
        <dbReference type="ChEBI" id="CHEBI:456216"/>
        <dbReference type="EC" id="2.7.11.1"/>
    </reaction>
</comment>
<keyword evidence="12" id="KW-0677">Repeat</keyword>
<dbReference type="FunFam" id="3.30.200.20:FF:000661">
    <property type="entry name" value="Serine-threonine protein kinase plant-type"/>
    <property type="match status" value="1"/>
</dbReference>
<dbReference type="EnsemblPlants" id="TuG1812G0400000027.01.T01">
    <property type="protein sequence ID" value="TuG1812G0400000027.01.T01"/>
    <property type="gene ID" value="TuG1812G0400000027.01"/>
</dbReference>
<evidence type="ECO:0000256" key="8">
    <source>
        <dbReference type="ARBA" id="ARBA00022614"/>
    </source>
</evidence>
<dbReference type="PROSITE" id="PS00107">
    <property type="entry name" value="PROTEIN_KINASE_ATP"/>
    <property type="match status" value="1"/>
</dbReference>
<keyword evidence="10 23" id="KW-0812">Transmembrane</keyword>
<evidence type="ECO:0000256" key="13">
    <source>
        <dbReference type="ARBA" id="ARBA00022741"/>
    </source>
</evidence>
<dbReference type="PRINTS" id="PR00019">
    <property type="entry name" value="LEURICHRPT"/>
</dbReference>
<evidence type="ECO:0000256" key="3">
    <source>
        <dbReference type="ARBA" id="ARBA00008684"/>
    </source>
</evidence>
<evidence type="ECO:0000256" key="22">
    <source>
        <dbReference type="PROSITE-ProRule" id="PRU10141"/>
    </source>
</evidence>
<dbReference type="InterPro" id="IPR001611">
    <property type="entry name" value="Leu-rich_rpt"/>
</dbReference>
<organism evidence="26 27">
    <name type="scientific">Triticum urartu</name>
    <name type="common">Red wild einkorn</name>
    <name type="synonym">Crithodium urartu</name>
    <dbReference type="NCBI Taxonomy" id="4572"/>
    <lineage>
        <taxon>Eukaryota</taxon>
        <taxon>Viridiplantae</taxon>
        <taxon>Streptophyta</taxon>
        <taxon>Embryophyta</taxon>
        <taxon>Tracheophyta</taxon>
        <taxon>Spermatophyta</taxon>
        <taxon>Magnoliopsida</taxon>
        <taxon>Liliopsida</taxon>
        <taxon>Poales</taxon>
        <taxon>Poaceae</taxon>
        <taxon>BOP clade</taxon>
        <taxon>Pooideae</taxon>
        <taxon>Triticodae</taxon>
        <taxon>Triticeae</taxon>
        <taxon>Triticinae</taxon>
        <taxon>Triticum</taxon>
    </lineage>
</organism>
<dbReference type="InterPro" id="IPR011009">
    <property type="entry name" value="Kinase-like_dom_sf"/>
</dbReference>
<dbReference type="GO" id="GO:0005524">
    <property type="term" value="F:ATP binding"/>
    <property type="evidence" value="ECO:0007669"/>
    <property type="project" value="UniProtKB-UniRule"/>
</dbReference>
<dbReference type="EC" id="2.7.11.1" evidence="4"/>
<evidence type="ECO:0000256" key="14">
    <source>
        <dbReference type="ARBA" id="ARBA00022777"/>
    </source>
</evidence>
<evidence type="ECO:0000256" key="17">
    <source>
        <dbReference type="ARBA" id="ARBA00023136"/>
    </source>
</evidence>
<dbReference type="PROSITE" id="PS51450">
    <property type="entry name" value="LRR"/>
    <property type="match status" value="1"/>
</dbReference>
<dbReference type="FunFam" id="1.10.510.10:FF:000358">
    <property type="entry name" value="Putative leucine-rich repeat receptor-like serine/threonine-protein kinase"/>
    <property type="match status" value="1"/>
</dbReference>
<comment type="similarity">
    <text evidence="3">Belongs to the protein kinase superfamily. Ser/Thr protein kinase family.</text>
</comment>
<dbReference type="Gramene" id="TuG1812G0400000027.01.T01">
    <property type="protein sequence ID" value="TuG1812G0400000027.01.T01"/>
    <property type="gene ID" value="TuG1812G0400000027.01"/>
</dbReference>
<evidence type="ECO:0000256" key="16">
    <source>
        <dbReference type="ARBA" id="ARBA00022989"/>
    </source>
</evidence>
<proteinExistence type="inferred from homology"/>
<dbReference type="GO" id="GO:0005886">
    <property type="term" value="C:plasma membrane"/>
    <property type="evidence" value="ECO:0007669"/>
    <property type="project" value="UniProtKB-SubCell"/>
</dbReference>
<keyword evidence="13 22" id="KW-0547">Nucleotide-binding</keyword>
<reference evidence="27" key="1">
    <citation type="journal article" date="2013" name="Nature">
        <title>Draft genome of the wheat A-genome progenitor Triticum urartu.</title>
        <authorList>
            <person name="Ling H.Q."/>
            <person name="Zhao S."/>
            <person name="Liu D."/>
            <person name="Wang J."/>
            <person name="Sun H."/>
            <person name="Zhang C."/>
            <person name="Fan H."/>
            <person name="Li D."/>
            <person name="Dong L."/>
            <person name="Tao Y."/>
            <person name="Gao C."/>
            <person name="Wu H."/>
            <person name="Li Y."/>
            <person name="Cui Y."/>
            <person name="Guo X."/>
            <person name="Zheng S."/>
            <person name="Wang B."/>
            <person name="Yu K."/>
            <person name="Liang Q."/>
            <person name="Yang W."/>
            <person name="Lou X."/>
            <person name="Chen J."/>
            <person name="Feng M."/>
            <person name="Jian J."/>
            <person name="Zhang X."/>
            <person name="Luo G."/>
            <person name="Jiang Y."/>
            <person name="Liu J."/>
            <person name="Wang Z."/>
            <person name="Sha Y."/>
            <person name="Zhang B."/>
            <person name="Wu H."/>
            <person name="Tang D."/>
            <person name="Shen Q."/>
            <person name="Xue P."/>
            <person name="Zou S."/>
            <person name="Wang X."/>
            <person name="Liu X."/>
            <person name="Wang F."/>
            <person name="Yang Y."/>
            <person name="An X."/>
            <person name="Dong Z."/>
            <person name="Zhang K."/>
            <person name="Zhang X."/>
            <person name="Luo M.C."/>
            <person name="Dvorak J."/>
            <person name="Tong Y."/>
            <person name="Wang J."/>
            <person name="Yang H."/>
            <person name="Li Z."/>
            <person name="Wang D."/>
            <person name="Zhang A."/>
            <person name="Wang J."/>
        </authorList>
    </citation>
    <scope>NUCLEOTIDE SEQUENCE</scope>
    <source>
        <strain evidence="27">cv. G1812</strain>
    </source>
</reference>
<keyword evidence="15 22" id="KW-0067">ATP-binding</keyword>
<keyword evidence="16 23" id="KW-1133">Transmembrane helix</keyword>
<dbReference type="SUPFAM" id="SSF52047">
    <property type="entry name" value="RNI-like"/>
    <property type="match status" value="2"/>
</dbReference>
<protein>
    <recommendedName>
        <fullName evidence="4">non-specific serine/threonine protein kinase</fullName>
        <ecNumber evidence="4">2.7.11.1</ecNumber>
    </recommendedName>
</protein>
<dbReference type="Proteomes" id="UP000015106">
    <property type="component" value="Chromosome 4"/>
</dbReference>
<feature type="chain" id="PRO_5035756984" description="non-specific serine/threonine protein kinase" evidence="24">
    <location>
        <begin position="33"/>
        <end position="1097"/>
    </location>
</feature>
<gene>
    <name evidence="26" type="primary">LOC125550102</name>
</gene>
<name>A0A8R7U3F1_TRIUA</name>
<keyword evidence="17 23" id="KW-0472">Membrane</keyword>
<dbReference type="InterPro" id="IPR013210">
    <property type="entry name" value="LRR_N_plant-typ"/>
</dbReference>
<dbReference type="PROSITE" id="PS50011">
    <property type="entry name" value="PROTEIN_KINASE_DOM"/>
    <property type="match status" value="1"/>
</dbReference>
<dbReference type="CDD" id="cd14066">
    <property type="entry name" value="STKc_IRAK"/>
    <property type="match status" value="1"/>
</dbReference>
<keyword evidence="6" id="KW-0723">Serine/threonine-protein kinase</keyword>
<keyword evidence="27" id="KW-1185">Reference proteome</keyword>
<dbReference type="Pfam" id="PF13855">
    <property type="entry name" value="LRR_8"/>
    <property type="match status" value="2"/>
</dbReference>
<evidence type="ECO:0000256" key="21">
    <source>
        <dbReference type="ARBA" id="ARBA00048679"/>
    </source>
</evidence>
<dbReference type="InterPro" id="IPR003591">
    <property type="entry name" value="Leu-rich_rpt_typical-subtyp"/>
</dbReference>
<feature type="binding site" evidence="22">
    <location>
        <position position="839"/>
    </location>
    <ligand>
        <name>ATP</name>
        <dbReference type="ChEBI" id="CHEBI:30616"/>
    </ligand>
</feature>
<evidence type="ECO:0000256" key="23">
    <source>
        <dbReference type="SAM" id="Phobius"/>
    </source>
</evidence>
<feature type="domain" description="Protein kinase" evidence="25">
    <location>
        <begin position="811"/>
        <end position="1061"/>
    </location>
</feature>
<dbReference type="FunFam" id="3.80.10.10:FF:000101">
    <property type="entry name" value="LRR receptor-like serine/threonine-protein kinase ERECTA"/>
    <property type="match status" value="1"/>
</dbReference>
<dbReference type="InterPro" id="IPR000719">
    <property type="entry name" value="Prot_kinase_dom"/>
</dbReference>
<dbReference type="AlphaFoldDB" id="A0A8R7U3F1"/>
<comment type="catalytic activity">
    <reaction evidence="21">
        <text>L-seryl-[protein] + ATP = O-phospho-L-seryl-[protein] + ADP + H(+)</text>
        <dbReference type="Rhea" id="RHEA:17989"/>
        <dbReference type="Rhea" id="RHEA-COMP:9863"/>
        <dbReference type="Rhea" id="RHEA-COMP:11604"/>
        <dbReference type="ChEBI" id="CHEBI:15378"/>
        <dbReference type="ChEBI" id="CHEBI:29999"/>
        <dbReference type="ChEBI" id="CHEBI:30616"/>
        <dbReference type="ChEBI" id="CHEBI:83421"/>
        <dbReference type="ChEBI" id="CHEBI:456216"/>
        <dbReference type="EC" id="2.7.11.1"/>
    </reaction>
</comment>
<evidence type="ECO:0000256" key="5">
    <source>
        <dbReference type="ARBA" id="ARBA00022475"/>
    </source>
</evidence>
<dbReference type="SUPFAM" id="SSF56112">
    <property type="entry name" value="Protein kinase-like (PK-like)"/>
    <property type="match status" value="1"/>
</dbReference>
<dbReference type="KEGG" id="tua:125550102"/>
<dbReference type="Pfam" id="PF00560">
    <property type="entry name" value="LRR_1"/>
    <property type="match status" value="5"/>
</dbReference>
<evidence type="ECO:0000256" key="18">
    <source>
        <dbReference type="ARBA" id="ARBA00023170"/>
    </source>
</evidence>
<keyword evidence="18" id="KW-0675">Receptor</keyword>
<evidence type="ECO:0000256" key="15">
    <source>
        <dbReference type="ARBA" id="ARBA00022840"/>
    </source>
</evidence>